<proteinExistence type="predicted"/>
<keyword evidence="2" id="KW-1185">Reference proteome</keyword>
<organism evidence="1 2">
    <name type="scientific">Onchocerca volvulus</name>
    <dbReference type="NCBI Taxonomy" id="6282"/>
    <lineage>
        <taxon>Eukaryota</taxon>
        <taxon>Metazoa</taxon>
        <taxon>Ecdysozoa</taxon>
        <taxon>Nematoda</taxon>
        <taxon>Chromadorea</taxon>
        <taxon>Rhabditida</taxon>
        <taxon>Spirurina</taxon>
        <taxon>Spiruromorpha</taxon>
        <taxon>Filarioidea</taxon>
        <taxon>Onchocercidae</taxon>
        <taxon>Onchocerca</taxon>
    </lineage>
</organism>
<dbReference type="EMBL" id="CMVM020000412">
    <property type="status" value="NOT_ANNOTATED_CDS"/>
    <property type="molecule type" value="Genomic_DNA"/>
</dbReference>
<name>A0A8R1TLT4_ONCVO</name>
<sequence>MKNKLIAVIKRWILAFLSSKCFVRKYSRFFIYEDC</sequence>
<dbReference type="Proteomes" id="UP000024404">
    <property type="component" value="Unassembled WGS sequence"/>
</dbReference>
<protein>
    <submittedName>
        <fullName evidence="1">Uncharacterized protein</fullName>
    </submittedName>
</protein>
<dbReference type="EnsemblMetazoa" id="OVOC12257.1">
    <property type="protein sequence ID" value="OVOC12257.1"/>
    <property type="gene ID" value="WBGene00249066"/>
</dbReference>
<reference evidence="2" key="1">
    <citation type="submission" date="2013-10" db="EMBL/GenBank/DDBJ databases">
        <title>Genome sequencing of Onchocerca volvulus.</title>
        <authorList>
            <person name="Cotton J."/>
            <person name="Tsai J."/>
            <person name="Stanley E."/>
            <person name="Tracey A."/>
            <person name="Holroyd N."/>
            <person name="Lustigman S."/>
            <person name="Berriman M."/>
        </authorList>
    </citation>
    <scope>NUCLEOTIDE SEQUENCE</scope>
</reference>
<evidence type="ECO:0000313" key="1">
    <source>
        <dbReference type="EnsemblMetazoa" id="OVOC12257.1"/>
    </source>
</evidence>
<reference evidence="1" key="2">
    <citation type="submission" date="2022-06" db="UniProtKB">
        <authorList>
            <consortium name="EnsemblMetazoa"/>
        </authorList>
    </citation>
    <scope>IDENTIFICATION</scope>
</reference>
<dbReference type="AlphaFoldDB" id="A0A8R1TLT4"/>
<accession>A0A8R1TLT4</accession>
<evidence type="ECO:0000313" key="2">
    <source>
        <dbReference type="Proteomes" id="UP000024404"/>
    </source>
</evidence>